<dbReference type="InterPro" id="IPR012296">
    <property type="entry name" value="Nuclease_put_TT1808"/>
</dbReference>
<dbReference type="InterPro" id="IPR011335">
    <property type="entry name" value="Restrct_endonuc-II-like"/>
</dbReference>
<dbReference type="Pfam" id="PF01381">
    <property type="entry name" value="HTH_3"/>
    <property type="match status" value="1"/>
</dbReference>
<organism evidence="2 3">
    <name type="scientific">Schaedlerella arabinosiphila</name>
    <dbReference type="NCBI Taxonomy" id="2044587"/>
    <lineage>
        <taxon>Bacteria</taxon>
        <taxon>Bacillati</taxon>
        <taxon>Bacillota</taxon>
        <taxon>Clostridia</taxon>
        <taxon>Lachnospirales</taxon>
        <taxon>Lachnospiraceae</taxon>
        <taxon>Schaedlerella</taxon>
    </lineage>
</organism>
<reference evidence="2" key="1">
    <citation type="submission" date="2018-10" db="EMBL/GenBank/DDBJ databases">
        <title>Schaedlerella arabinophila gen. nov. sp. nov., isolated from the mouse intestinal tract and comparative analysis with the genome of the closely related altered Schaedler flora strain ASF502.</title>
        <authorList>
            <person name="Miyake S."/>
            <person name="Soh M."/>
            <person name="Seedorf H."/>
        </authorList>
    </citation>
    <scope>NUCLEOTIDE SEQUENCE [LARGE SCALE GENOMIC DNA]</scope>
    <source>
        <strain evidence="2">DSM 106076</strain>
    </source>
</reference>
<name>A0A426DNB1_9FIRM</name>
<dbReference type="Pfam" id="PF05685">
    <property type="entry name" value="Uma2"/>
    <property type="match status" value="1"/>
</dbReference>
<comment type="caution">
    <text evidence="2">The sequence shown here is derived from an EMBL/GenBank/DDBJ whole genome shotgun (WGS) entry which is preliminary data.</text>
</comment>
<dbReference type="RefSeq" id="WP_125129432.1">
    <property type="nucleotide sequence ID" value="NZ_RHJS01000002.1"/>
</dbReference>
<dbReference type="Gene3D" id="3.90.1570.10">
    <property type="entry name" value="tt1808, chain A"/>
    <property type="match status" value="1"/>
</dbReference>
<evidence type="ECO:0000313" key="2">
    <source>
        <dbReference type="EMBL" id="RRK34279.1"/>
    </source>
</evidence>
<dbReference type="Proteomes" id="UP000274920">
    <property type="component" value="Unassembled WGS sequence"/>
</dbReference>
<dbReference type="InterPro" id="IPR010982">
    <property type="entry name" value="Lambda_DNA-bd_dom_sf"/>
</dbReference>
<proteinExistence type="predicted"/>
<dbReference type="CDD" id="cd06260">
    <property type="entry name" value="DUF820-like"/>
    <property type="match status" value="1"/>
</dbReference>
<dbReference type="InterPro" id="IPR008538">
    <property type="entry name" value="Uma2"/>
</dbReference>
<dbReference type="SUPFAM" id="SSF52980">
    <property type="entry name" value="Restriction endonuclease-like"/>
    <property type="match status" value="1"/>
</dbReference>
<evidence type="ECO:0000313" key="3">
    <source>
        <dbReference type="Proteomes" id="UP000274920"/>
    </source>
</evidence>
<dbReference type="SMART" id="SM00530">
    <property type="entry name" value="HTH_XRE"/>
    <property type="match status" value="1"/>
</dbReference>
<dbReference type="Gene3D" id="1.10.260.40">
    <property type="entry name" value="lambda repressor-like DNA-binding domains"/>
    <property type="match status" value="1"/>
</dbReference>
<keyword evidence="3" id="KW-1185">Reference proteome</keyword>
<sequence>MTIEEMRQRKRELGYSYEQIAELSGLPLGTVQKVLGGVTKSPRYDTLKALESVFGDKKEMMIREARAAYMEEQDYEKSQQGRYTLDDYYALPEEYRAELIDGVFYDMAAPTSIHQAFVGQVYRKLADYIDKKKGTCVPMSSPLDVQLDCDHKTMLQPDVMVVCDRSKFRKGVVYGAPDLVAEVLSNSTRRKDMMLKLAKYEAAGVREYWLVDPDKRKVIVYDFQSDLNVRLYDFTQKVPVGIFRGKCVIDFQKIYESVSFLYDEE</sequence>
<gene>
    <name evidence="2" type="ORF">EBB54_25315</name>
</gene>
<protein>
    <submittedName>
        <fullName evidence="2">Helix-turn-helix domain-containing protein</fullName>
    </submittedName>
</protein>
<feature type="domain" description="HTH cro/C1-type" evidence="1">
    <location>
        <begin position="3"/>
        <end position="55"/>
    </location>
</feature>
<dbReference type="SUPFAM" id="SSF47413">
    <property type="entry name" value="lambda repressor-like DNA-binding domains"/>
    <property type="match status" value="1"/>
</dbReference>
<accession>A0A426DNB1</accession>
<evidence type="ECO:0000259" key="1">
    <source>
        <dbReference type="PROSITE" id="PS50943"/>
    </source>
</evidence>
<dbReference type="PANTHER" id="PTHR34107">
    <property type="entry name" value="SLL0198 PROTEIN-RELATED"/>
    <property type="match status" value="1"/>
</dbReference>
<dbReference type="EMBL" id="RHJS01000002">
    <property type="protein sequence ID" value="RRK34279.1"/>
    <property type="molecule type" value="Genomic_DNA"/>
</dbReference>
<dbReference type="PANTHER" id="PTHR34107:SF4">
    <property type="entry name" value="SLL1222 PROTEIN"/>
    <property type="match status" value="1"/>
</dbReference>
<dbReference type="AlphaFoldDB" id="A0A426DNB1"/>
<dbReference type="GO" id="GO:0003677">
    <property type="term" value="F:DNA binding"/>
    <property type="evidence" value="ECO:0007669"/>
    <property type="project" value="InterPro"/>
</dbReference>
<dbReference type="InterPro" id="IPR001387">
    <property type="entry name" value="Cro/C1-type_HTH"/>
</dbReference>
<dbReference type="PROSITE" id="PS50943">
    <property type="entry name" value="HTH_CROC1"/>
    <property type="match status" value="1"/>
</dbReference>